<keyword evidence="2" id="KW-1185">Reference proteome</keyword>
<dbReference type="OrthoDB" id="426210at2759"/>
<dbReference type="PANTHER" id="PTHR47510">
    <property type="entry name" value="REVERSE TRANSCRIPTASE DOMAIN-CONTAINING PROTEIN"/>
    <property type="match status" value="1"/>
</dbReference>
<dbReference type="GO" id="GO:0071897">
    <property type="term" value="P:DNA biosynthetic process"/>
    <property type="evidence" value="ECO:0007669"/>
    <property type="project" value="UniProtKB-ARBA"/>
</dbReference>
<dbReference type="Proteomes" id="UP000249218">
    <property type="component" value="Unassembled WGS sequence"/>
</dbReference>
<accession>A0A2W1BHF4</accession>
<name>A0A2W1BHF4_HELAM</name>
<evidence type="ECO:0000313" key="1">
    <source>
        <dbReference type="EMBL" id="PZC74482.1"/>
    </source>
</evidence>
<reference evidence="1 2" key="1">
    <citation type="journal article" date="2017" name="BMC Biol.">
        <title>Genomic innovations, transcriptional plasticity and gene loss underlying the evolution and divergence of two highly polyphagous and invasive Helicoverpa pest species.</title>
        <authorList>
            <person name="Pearce S.L."/>
            <person name="Clarke D.F."/>
            <person name="East P.D."/>
            <person name="Elfekih S."/>
            <person name="Gordon K.H."/>
            <person name="Jermiin L.S."/>
            <person name="McGaughran A."/>
            <person name="Oakeshott J.G."/>
            <person name="Papanikolaou A."/>
            <person name="Perera O.P."/>
            <person name="Rane R.V."/>
            <person name="Richards S."/>
            <person name="Tay W.T."/>
            <person name="Walsh T.K."/>
            <person name="Anderson A."/>
            <person name="Anderson C.J."/>
            <person name="Asgari S."/>
            <person name="Board P.G."/>
            <person name="Bretschneider A."/>
            <person name="Campbell P.M."/>
            <person name="Chertemps T."/>
            <person name="Christeller J.T."/>
            <person name="Coppin C.W."/>
            <person name="Downes S.J."/>
            <person name="Duan G."/>
            <person name="Farnsworth C.A."/>
            <person name="Good R.T."/>
            <person name="Han L.B."/>
            <person name="Han Y.C."/>
            <person name="Hatje K."/>
            <person name="Horne I."/>
            <person name="Huang Y.P."/>
            <person name="Hughes D.S."/>
            <person name="Jacquin-Joly E."/>
            <person name="James W."/>
            <person name="Jhangiani S."/>
            <person name="Kollmar M."/>
            <person name="Kuwar S.S."/>
            <person name="Li S."/>
            <person name="Liu N.Y."/>
            <person name="Maibeche M.T."/>
            <person name="Miller J.R."/>
            <person name="Montagne N."/>
            <person name="Perry T."/>
            <person name="Qu J."/>
            <person name="Song S.V."/>
            <person name="Sutton G.G."/>
            <person name="Vogel H."/>
            <person name="Walenz B.P."/>
            <person name="Xu W."/>
            <person name="Zhang H.J."/>
            <person name="Zou Z."/>
            <person name="Batterham P."/>
            <person name="Edwards O.R."/>
            <person name="Feyereisen R."/>
            <person name="Gibbs R.A."/>
            <person name="Heckel D.G."/>
            <person name="McGrath A."/>
            <person name="Robin C."/>
            <person name="Scherer S.E."/>
            <person name="Worley K.C."/>
            <person name="Wu Y.D."/>
        </authorList>
    </citation>
    <scope>NUCLEOTIDE SEQUENCE [LARGE SCALE GENOMIC DNA]</scope>
    <source>
        <strain evidence="1">Harm_GR_Male_#8</strain>
        <tissue evidence="1">Whole organism</tissue>
    </source>
</reference>
<dbReference type="InterPro" id="IPR043502">
    <property type="entry name" value="DNA/RNA_pol_sf"/>
</dbReference>
<gene>
    <name evidence="1" type="primary">HaOG207739</name>
    <name evidence="1" type="ORF">B5X24_HaOG207739</name>
</gene>
<dbReference type="AlphaFoldDB" id="A0A2W1BHF4"/>
<dbReference type="EMBL" id="KZ150047">
    <property type="protein sequence ID" value="PZC74482.1"/>
    <property type="molecule type" value="Genomic_DNA"/>
</dbReference>
<sequence length="453" mass="50606">MVLWMGLQALRDEVIQYNSVPNCSGRQLDLVLSGRAGVSVRAGDEGLQPVDEYHPPLDISVQVSSEPSSSRLPPASPPLYDDEHNQIFKQWNFNKANFMQMYYLLGNIDWSDLYVLNDPNIALEFFYSKINDVFYDCVPIKKKKCKKFRYTYPVWYTPDIISNIKLKYALHKKYKLSKSASDYQAFSLCRAKVKSDTMVAHDRYRDRVQDHLATDPKAFWSYFRSKRGNSNNYRIVKNGTALSDQECANEFARYFHSVYSSEAAALDAETASAAAAPSAACAHLGLLEGGAVRRALARLPPKCSVGPDGIPPFVLRDCRFILCEPLVHIFNKCIETATFPEPWKLTRVVPVPKGGGGTEASDYRPVAVLSSPAKVFEAAVHNTLYEQLKAHLTDAQHGFRPGRGTSGNLLHLMSNLVPAVDAGLQVDVAYFDFRKAFDTVDSDVLLLKLAGRA</sequence>
<dbReference type="PANTHER" id="PTHR47510:SF3">
    <property type="entry name" value="ENDO_EXONUCLEASE_PHOSPHATASE DOMAIN-CONTAINING PROTEIN"/>
    <property type="match status" value="1"/>
</dbReference>
<evidence type="ECO:0000313" key="2">
    <source>
        <dbReference type="Proteomes" id="UP000249218"/>
    </source>
</evidence>
<protein>
    <submittedName>
        <fullName evidence="1">Uncharacterized protein</fullName>
    </submittedName>
</protein>
<dbReference type="SUPFAM" id="SSF56672">
    <property type="entry name" value="DNA/RNA polymerases"/>
    <property type="match status" value="1"/>
</dbReference>
<proteinExistence type="predicted"/>
<organism evidence="1 2">
    <name type="scientific">Helicoverpa armigera</name>
    <name type="common">Cotton bollworm</name>
    <name type="synonym">Heliothis armigera</name>
    <dbReference type="NCBI Taxonomy" id="29058"/>
    <lineage>
        <taxon>Eukaryota</taxon>
        <taxon>Metazoa</taxon>
        <taxon>Ecdysozoa</taxon>
        <taxon>Arthropoda</taxon>
        <taxon>Hexapoda</taxon>
        <taxon>Insecta</taxon>
        <taxon>Pterygota</taxon>
        <taxon>Neoptera</taxon>
        <taxon>Endopterygota</taxon>
        <taxon>Lepidoptera</taxon>
        <taxon>Glossata</taxon>
        <taxon>Ditrysia</taxon>
        <taxon>Noctuoidea</taxon>
        <taxon>Noctuidae</taxon>
        <taxon>Heliothinae</taxon>
        <taxon>Helicoverpa</taxon>
    </lineage>
</organism>